<keyword evidence="1" id="KW-0732">Signal</keyword>
<evidence type="ECO:0000256" key="1">
    <source>
        <dbReference type="SAM" id="SignalP"/>
    </source>
</evidence>
<organism evidence="2 3">
    <name type="scientific">Batillaria attramentaria</name>
    <dbReference type="NCBI Taxonomy" id="370345"/>
    <lineage>
        <taxon>Eukaryota</taxon>
        <taxon>Metazoa</taxon>
        <taxon>Spiralia</taxon>
        <taxon>Lophotrochozoa</taxon>
        <taxon>Mollusca</taxon>
        <taxon>Gastropoda</taxon>
        <taxon>Caenogastropoda</taxon>
        <taxon>Sorbeoconcha</taxon>
        <taxon>Cerithioidea</taxon>
        <taxon>Batillariidae</taxon>
        <taxon>Batillaria</taxon>
    </lineage>
</organism>
<reference evidence="2 3" key="1">
    <citation type="journal article" date="2023" name="Sci. Data">
        <title>Genome assembly of the Korean intertidal mud-creeper Batillaria attramentaria.</title>
        <authorList>
            <person name="Patra A.K."/>
            <person name="Ho P.T."/>
            <person name="Jun S."/>
            <person name="Lee S.J."/>
            <person name="Kim Y."/>
            <person name="Won Y.J."/>
        </authorList>
    </citation>
    <scope>NUCLEOTIDE SEQUENCE [LARGE SCALE GENOMIC DNA]</scope>
    <source>
        <strain evidence="2">Wonlab-2016</strain>
    </source>
</reference>
<dbReference type="Proteomes" id="UP001519460">
    <property type="component" value="Unassembled WGS sequence"/>
</dbReference>
<dbReference type="EMBL" id="JACVVK020000319">
    <property type="protein sequence ID" value="KAK7478686.1"/>
    <property type="molecule type" value="Genomic_DNA"/>
</dbReference>
<gene>
    <name evidence="2" type="ORF">BaRGS_00030071</name>
</gene>
<accession>A0ABD0JUA3</accession>
<comment type="caution">
    <text evidence="2">The sequence shown here is derived from an EMBL/GenBank/DDBJ whole genome shotgun (WGS) entry which is preliminary data.</text>
</comment>
<feature type="chain" id="PRO_5044825204" evidence="1">
    <location>
        <begin position="19"/>
        <end position="141"/>
    </location>
</feature>
<evidence type="ECO:0000313" key="3">
    <source>
        <dbReference type="Proteomes" id="UP001519460"/>
    </source>
</evidence>
<protein>
    <submittedName>
        <fullName evidence="2">Uncharacterized protein</fullName>
    </submittedName>
</protein>
<proteinExistence type="predicted"/>
<feature type="signal peptide" evidence="1">
    <location>
        <begin position="1"/>
        <end position="18"/>
    </location>
</feature>
<dbReference type="AlphaFoldDB" id="A0ABD0JUA3"/>
<sequence>MQELMAVWLLCVLAGTSCAVFYTKSTDNDYPRIGRRAFFTGTAGSGYPRIGRSSIDLIDPSDVISDLYLTSNNNKRGIFTQGGHGFPRIGRAGSDMGAAHAPGMSSAAAEAAVSSVERSEVAESEEVEQFEMPLGVLFFRI</sequence>
<name>A0ABD0JUA3_9CAEN</name>
<keyword evidence="3" id="KW-1185">Reference proteome</keyword>
<evidence type="ECO:0000313" key="2">
    <source>
        <dbReference type="EMBL" id="KAK7478686.1"/>
    </source>
</evidence>